<keyword evidence="3" id="KW-1185">Reference proteome</keyword>
<accession>A0ABQ5FA84</accession>
<evidence type="ECO:0000313" key="3">
    <source>
        <dbReference type="Proteomes" id="UP001151760"/>
    </source>
</evidence>
<dbReference type="Gene3D" id="3.60.10.10">
    <property type="entry name" value="Endonuclease/exonuclease/phosphatase"/>
    <property type="match status" value="1"/>
</dbReference>
<feature type="region of interest" description="Disordered" evidence="1">
    <location>
        <begin position="67"/>
        <end position="96"/>
    </location>
</feature>
<keyword evidence="2" id="KW-0695">RNA-directed DNA polymerase</keyword>
<sequence>MMGVNVAGKSYVHVVKGNSQSRTMESDSAPAIVLDDNCLHSKDLSNSVLGRVKEFAALINTKTGIKYMQDDDESDDESKGGDPKAQDLGSCGDDSDVAEVPETVFEGERQSNDKLDEESTGQMVNYSEDPFGIYTLLNKKKVMNGVKGTSDQSLKYPPGFTPNENMNEFCTNVENVSNVNCDNSQDFNVEETNVGQEGNRARQGSKEDVSESACSGHFKKSLAPRTGGSILCLMEELAKVGPIMGYNMDGCLSNMTEIIESQGAAEMCWGNFGFDYVHNDSVGNSGGILCVWDPNSFRRINTTVSDYFVMVRGVWLKTSNNLLIVLVYAPHDMKDKHMLWDYLRHVIQKWNGEVVLMGDFNEVRYKSDRFGSVFNAHGANMFNSFIANAGLEEVPLGGSSFM</sequence>
<evidence type="ECO:0000256" key="1">
    <source>
        <dbReference type="SAM" id="MobiDB-lite"/>
    </source>
</evidence>
<proteinExistence type="predicted"/>
<dbReference type="EMBL" id="BQNB010017143">
    <property type="protein sequence ID" value="GJT59828.1"/>
    <property type="molecule type" value="Genomic_DNA"/>
</dbReference>
<feature type="region of interest" description="Disordered" evidence="1">
    <location>
        <begin position="103"/>
        <end position="122"/>
    </location>
</feature>
<evidence type="ECO:0000313" key="2">
    <source>
        <dbReference type="EMBL" id="GJT59828.1"/>
    </source>
</evidence>
<name>A0ABQ5FA84_9ASTR</name>
<comment type="caution">
    <text evidence="2">The sequence shown here is derived from an EMBL/GenBank/DDBJ whole genome shotgun (WGS) entry which is preliminary data.</text>
</comment>
<dbReference type="SUPFAM" id="SSF56219">
    <property type="entry name" value="DNase I-like"/>
    <property type="match status" value="1"/>
</dbReference>
<dbReference type="Proteomes" id="UP001151760">
    <property type="component" value="Unassembled WGS sequence"/>
</dbReference>
<protein>
    <submittedName>
        <fullName evidence="2">RNA-directed DNA polymerase, eukaryota</fullName>
    </submittedName>
</protein>
<reference evidence="2" key="2">
    <citation type="submission" date="2022-01" db="EMBL/GenBank/DDBJ databases">
        <authorList>
            <person name="Yamashiro T."/>
            <person name="Shiraishi A."/>
            <person name="Satake H."/>
            <person name="Nakayama K."/>
        </authorList>
    </citation>
    <scope>NUCLEOTIDE SEQUENCE</scope>
</reference>
<keyword evidence="2" id="KW-0808">Transferase</keyword>
<reference evidence="2" key="1">
    <citation type="journal article" date="2022" name="Int. J. Mol. Sci.">
        <title>Draft Genome of Tanacetum Coccineum: Genomic Comparison of Closely Related Tanacetum-Family Plants.</title>
        <authorList>
            <person name="Yamashiro T."/>
            <person name="Shiraishi A."/>
            <person name="Nakayama K."/>
            <person name="Satake H."/>
        </authorList>
    </citation>
    <scope>NUCLEOTIDE SEQUENCE</scope>
</reference>
<organism evidence="2 3">
    <name type="scientific">Tanacetum coccineum</name>
    <dbReference type="NCBI Taxonomy" id="301880"/>
    <lineage>
        <taxon>Eukaryota</taxon>
        <taxon>Viridiplantae</taxon>
        <taxon>Streptophyta</taxon>
        <taxon>Embryophyta</taxon>
        <taxon>Tracheophyta</taxon>
        <taxon>Spermatophyta</taxon>
        <taxon>Magnoliopsida</taxon>
        <taxon>eudicotyledons</taxon>
        <taxon>Gunneridae</taxon>
        <taxon>Pentapetalae</taxon>
        <taxon>asterids</taxon>
        <taxon>campanulids</taxon>
        <taxon>Asterales</taxon>
        <taxon>Asteraceae</taxon>
        <taxon>Asteroideae</taxon>
        <taxon>Anthemideae</taxon>
        <taxon>Anthemidinae</taxon>
        <taxon>Tanacetum</taxon>
    </lineage>
</organism>
<dbReference type="InterPro" id="IPR036691">
    <property type="entry name" value="Endo/exonu/phosph_ase_sf"/>
</dbReference>
<gene>
    <name evidence="2" type="ORF">Tco_1003361</name>
</gene>
<keyword evidence="2" id="KW-0548">Nucleotidyltransferase</keyword>
<dbReference type="GO" id="GO:0003964">
    <property type="term" value="F:RNA-directed DNA polymerase activity"/>
    <property type="evidence" value="ECO:0007669"/>
    <property type="project" value="UniProtKB-KW"/>
</dbReference>